<organism evidence="1 2">
    <name type="scientific">Dictyocaulus viviparus</name>
    <name type="common">Bovine lungworm</name>
    <dbReference type="NCBI Taxonomy" id="29172"/>
    <lineage>
        <taxon>Eukaryota</taxon>
        <taxon>Metazoa</taxon>
        <taxon>Ecdysozoa</taxon>
        <taxon>Nematoda</taxon>
        <taxon>Chromadorea</taxon>
        <taxon>Rhabditida</taxon>
        <taxon>Rhabditina</taxon>
        <taxon>Rhabditomorpha</taxon>
        <taxon>Strongyloidea</taxon>
        <taxon>Metastrongylidae</taxon>
        <taxon>Dictyocaulus</taxon>
    </lineage>
</organism>
<dbReference type="AlphaFoldDB" id="A0A0D8XRM2"/>
<name>A0A0D8XRM2_DICVI</name>
<dbReference type="EMBL" id="KN716354">
    <property type="protein sequence ID" value="KJH46417.1"/>
    <property type="molecule type" value="Genomic_DNA"/>
</dbReference>
<accession>A0A0D8XRM2</accession>
<dbReference type="Proteomes" id="UP000053766">
    <property type="component" value="Unassembled WGS sequence"/>
</dbReference>
<reference evidence="1 2" key="1">
    <citation type="submission" date="2013-11" db="EMBL/GenBank/DDBJ databases">
        <title>Draft genome of the bovine lungworm Dictyocaulus viviparus.</title>
        <authorList>
            <person name="Mitreva M."/>
        </authorList>
    </citation>
    <scope>NUCLEOTIDE SEQUENCE [LARGE SCALE GENOMIC DNA]</scope>
    <source>
        <strain evidence="1 2">HannoverDv2000</strain>
    </source>
</reference>
<dbReference type="OrthoDB" id="5868167at2759"/>
<evidence type="ECO:0000313" key="1">
    <source>
        <dbReference type="EMBL" id="KJH46417.1"/>
    </source>
</evidence>
<proteinExistence type="predicted"/>
<protein>
    <submittedName>
        <fullName evidence="1">Uncharacterized protein</fullName>
    </submittedName>
</protein>
<evidence type="ECO:0000313" key="2">
    <source>
        <dbReference type="Proteomes" id="UP000053766"/>
    </source>
</evidence>
<sequence>MTSLDERPSHFIQQQLKYLPGHSLNNPSYKARKVLFRHRDGRLLSGCGGDVEVFHPLELERSQNTGLPVRGTVVTVFSGKDTILGIKAIEHGDHLLVHGEYYCCLLHQSYLIEGGTVPEHRMLRLPASIRSVDVERHGKNDVRAEHV</sequence>
<keyword evidence="2" id="KW-1185">Reference proteome</keyword>
<reference evidence="2" key="2">
    <citation type="journal article" date="2016" name="Sci. Rep.">
        <title>Dictyocaulus viviparus genome, variome and transcriptome elucidate lungworm biology and support future intervention.</title>
        <authorList>
            <person name="McNulty S.N."/>
            <person name="Strube C."/>
            <person name="Rosa B.A."/>
            <person name="Martin J.C."/>
            <person name="Tyagi R."/>
            <person name="Choi Y.J."/>
            <person name="Wang Q."/>
            <person name="Hallsworth Pepin K."/>
            <person name="Zhang X."/>
            <person name="Ozersky P."/>
            <person name="Wilson R.K."/>
            <person name="Sternberg P.W."/>
            <person name="Gasser R.B."/>
            <person name="Mitreva M."/>
        </authorList>
    </citation>
    <scope>NUCLEOTIDE SEQUENCE [LARGE SCALE GENOMIC DNA]</scope>
    <source>
        <strain evidence="2">HannoverDv2000</strain>
    </source>
</reference>
<gene>
    <name evidence="1" type="ORF">DICVIV_07540</name>
</gene>